<feature type="region of interest" description="Disordered" evidence="3">
    <location>
        <begin position="113"/>
        <end position="155"/>
    </location>
</feature>
<dbReference type="OrthoDB" id="1909155at2759"/>
<feature type="compositionally biased region" description="Polar residues" evidence="3">
    <location>
        <begin position="121"/>
        <end position="137"/>
    </location>
</feature>
<name>A0A834FYP4_RHOSS</name>
<dbReference type="Pfam" id="PF13812">
    <property type="entry name" value="PPR_3"/>
    <property type="match status" value="1"/>
</dbReference>
<reference evidence="4" key="1">
    <citation type="submission" date="2019-11" db="EMBL/GenBank/DDBJ databases">
        <authorList>
            <person name="Liu Y."/>
            <person name="Hou J."/>
            <person name="Li T.-Q."/>
            <person name="Guan C.-H."/>
            <person name="Wu X."/>
            <person name="Wu H.-Z."/>
            <person name="Ling F."/>
            <person name="Zhang R."/>
            <person name="Shi X.-G."/>
            <person name="Ren J.-P."/>
            <person name="Chen E.-F."/>
            <person name="Sun J.-M."/>
        </authorList>
    </citation>
    <scope>NUCLEOTIDE SEQUENCE</scope>
    <source>
        <strain evidence="4">Adult_tree_wgs_1</strain>
        <tissue evidence="4">Leaves</tissue>
    </source>
</reference>
<dbReference type="PANTHER" id="PTHR46935">
    <property type="entry name" value="OS01G0674700 PROTEIN"/>
    <property type="match status" value="1"/>
</dbReference>
<feature type="repeat" description="PPR" evidence="2">
    <location>
        <begin position="981"/>
        <end position="1015"/>
    </location>
</feature>
<dbReference type="GO" id="GO:0009658">
    <property type="term" value="P:chloroplast organization"/>
    <property type="evidence" value="ECO:0007669"/>
    <property type="project" value="InterPro"/>
</dbReference>
<feature type="repeat" description="PPR" evidence="2">
    <location>
        <begin position="934"/>
        <end position="968"/>
    </location>
</feature>
<evidence type="ECO:0008006" key="6">
    <source>
        <dbReference type="Google" id="ProtNLM"/>
    </source>
</evidence>
<evidence type="ECO:0000256" key="3">
    <source>
        <dbReference type="SAM" id="MobiDB-lite"/>
    </source>
</evidence>
<dbReference type="NCBIfam" id="TIGR00756">
    <property type="entry name" value="PPR"/>
    <property type="match status" value="3"/>
</dbReference>
<dbReference type="PROSITE" id="PS51375">
    <property type="entry name" value="PPR"/>
    <property type="match status" value="4"/>
</dbReference>
<dbReference type="Gene3D" id="1.25.40.10">
    <property type="entry name" value="Tetratricopeptide repeat domain"/>
    <property type="match status" value="3"/>
</dbReference>
<proteinExistence type="predicted"/>
<feature type="repeat" description="PPR" evidence="2">
    <location>
        <begin position="817"/>
        <end position="851"/>
    </location>
</feature>
<dbReference type="InterPro" id="IPR002885">
    <property type="entry name" value="PPR_rpt"/>
</dbReference>
<dbReference type="EMBL" id="WJXA01000013">
    <property type="protein sequence ID" value="KAF7119867.1"/>
    <property type="molecule type" value="Genomic_DNA"/>
</dbReference>
<feature type="region of interest" description="Disordered" evidence="3">
    <location>
        <begin position="196"/>
        <end position="219"/>
    </location>
</feature>
<dbReference type="InterPro" id="IPR044645">
    <property type="entry name" value="DG1/EMB2279-like"/>
</dbReference>
<keyword evidence="1" id="KW-0677">Repeat</keyword>
<evidence type="ECO:0000256" key="2">
    <source>
        <dbReference type="PROSITE-ProRule" id="PRU00708"/>
    </source>
</evidence>
<evidence type="ECO:0000256" key="1">
    <source>
        <dbReference type="ARBA" id="ARBA00022737"/>
    </source>
</evidence>
<dbReference type="AlphaFoldDB" id="A0A834FYP4"/>
<organism evidence="4 5">
    <name type="scientific">Rhododendron simsii</name>
    <name type="common">Sims's rhododendron</name>
    <dbReference type="NCBI Taxonomy" id="118357"/>
    <lineage>
        <taxon>Eukaryota</taxon>
        <taxon>Viridiplantae</taxon>
        <taxon>Streptophyta</taxon>
        <taxon>Embryophyta</taxon>
        <taxon>Tracheophyta</taxon>
        <taxon>Spermatophyta</taxon>
        <taxon>Magnoliopsida</taxon>
        <taxon>eudicotyledons</taxon>
        <taxon>Gunneridae</taxon>
        <taxon>Pentapetalae</taxon>
        <taxon>asterids</taxon>
        <taxon>Ericales</taxon>
        <taxon>Ericaceae</taxon>
        <taxon>Ericoideae</taxon>
        <taxon>Rhodoreae</taxon>
        <taxon>Rhododendron</taxon>
    </lineage>
</organism>
<sequence>MCTAIAGFIPVPNPNMGLSLCERNGILAQSCSHELYFSCGFSIPRRPTLGVALGVKKVNQSWVFGLRTRSGGDFNYLLKAEASTRSVDGNLLEKELEFKPSFDEYLKAMESVRTGREKKQTLSSERYNLNNEGNSSSRDSEGDFSGGQVDGKEIGSRGLKGVKKMGFEEEGNFGNPGNLVGDQLHSVYRKLNMTSENRRWEKGKSKSVQESKRSGELKGAKKIGFEEKAHSGISHNNLVQDKMDVKERKYDVGIDRKWDMDSGNGRWVKRKDTSVEGSKRNGELKGVKMLGFEEDANLRISHCLVQHKLDVKERKYDVGIDRNSENERWVKSKYTTGERSKRNGESKGVKMIGFEEKANSGISYNNLVQHKLNVKERKYDMGIDRDSENGRWVKRNYTSVERSTRNGELKGVKMIGFEEEANSGISYNLVQHKLDVKEWKYDVGIESTWNMDSENGRWVKRKYPIVEESKRNGELDRHRFKTDKGSLRGTNTELERNYSHIGKRSVESVKFRRNYKPIVETSDDEEVELERAAFKPLEGFNDVVDKPRVSRNEMEERIQKLARCYWSYTCTPMQLELKNHRAYCIMWDMARGEVVYVDSLNGADIDMPEWMFSKMMRSAQIRFSDHAMLRIIQILGKLGNWRRVLQLIEWLQLRDRFKSYKIRNIQTTALAVLGKARRPVEALNLFLAMQQQISTYPDLVAYHCIAVTLGQAGHMKELFDVIDSMRSPPTKKFKTGIIEKWDPRLEPDIIVYNAVLNACVQRKQWEGAFWVLQKIKEQGQRPSSTTYGLAMEVMFACGKYNLVHDFFNKVTKSSIPNALTYKVVVNTLWKEGKTDEAISVVESMERRGIIGSAALYYDLARCLCSAGRCQEALTQWETDPPSFSLSPQIDKICKFANKPLVVTYTGLIQACLDAGNIQNGAYIFNLMHKFCSPNLITCNIMLKGYTEHAMFEEAKGLFQKMLEDANRVCYQVNYKDRVLPDFYTFNTMLDSCVRQQQWDDLELVYKQMLQYGFPFNPQRHLRMIMEASRAGKRELLETTWKHLARAGQTPPPLLAKEMFCVKLEQGDHASALSSISSHHSSELQVFSRNSWLHCFKENAHCFQKDSLVRLVHEGSIMMSRSDSRNQIFENLVTSCREFLEDHATSVSEMYSTTNSQQT</sequence>
<accession>A0A834FYP4</accession>
<dbReference type="FunFam" id="1.25.40.10:FF:000363">
    <property type="entry name" value="Pentatricopeptide repeat-containing protein"/>
    <property type="match status" value="1"/>
</dbReference>
<dbReference type="Pfam" id="PF01535">
    <property type="entry name" value="PPR"/>
    <property type="match status" value="2"/>
</dbReference>
<dbReference type="GO" id="GO:0009507">
    <property type="term" value="C:chloroplast"/>
    <property type="evidence" value="ECO:0007669"/>
    <property type="project" value="TreeGrafter"/>
</dbReference>
<protein>
    <recommendedName>
        <fullName evidence="6">Pentatricopeptide repeat-containing protein</fullName>
    </recommendedName>
</protein>
<feature type="repeat" description="PPR" evidence="2">
    <location>
        <begin position="748"/>
        <end position="782"/>
    </location>
</feature>
<dbReference type="InterPro" id="IPR011990">
    <property type="entry name" value="TPR-like_helical_dom_sf"/>
</dbReference>
<dbReference type="Pfam" id="PF13041">
    <property type="entry name" value="PPR_2"/>
    <property type="match status" value="1"/>
</dbReference>
<comment type="caution">
    <text evidence="4">The sequence shown here is derived from an EMBL/GenBank/DDBJ whole genome shotgun (WGS) entry which is preliminary data.</text>
</comment>
<gene>
    <name evidence="4" type="ORF">RHSIM_Rhsim13G0125900</name>
</gene>
<keyword evidence="5" id="KW-1185">Reference proteome</keyword>
<evidence type="ECO:0000313" key="5">
    <source>
        <dbReference type="Proteomes" id="UP000626092"/>
    </source>
</evidence>
<dbReference type="PANTHER" id="PTHR46935:SF1">
    <property type="entry name" value="OS01G0674700 PROTEIN"/>
    <property type="match status" value="1"/>
</dbReference>
<evidence type="ECO:0000313" key="4">
    <source>
        <dbReference type="EMBL" id="KAF7119867.1"/>
    </source>
</evidence>
<dbReference type="Proteomes" id="UP000626092">
    <property type="component" value="Unassembled WGS sequence"/>
</dbReference>